<dbReference type="SUPFAM" id="SSF55961">
    <property type="entry name" value="Bet v1-like"/>
    <property type="match status" value="1"/>
</dbReference>
<evidence type="ECO:0000313" key="2">
    <source>
        <dbReference type="EMBL" id="KAK4538723.1"/>
    </source>
</evidence>
<dbReference type="Proteomes" id="UP001301350">
    <property type="component" value="Unassembled WGS sequence"/>
</dbReference>
<dbReference type="AlphaFoldDB" id="A0AAV9J2A2"/>
<dbReference type="Pfam" id="PF03364">
    <property type="entry name" value="Polyketide_cyc"/>
    <property type="match status" value="1"/>
</dbReference>
<sequence length="270" mass="30974">MERRGNRYTHLSNFLSFIPLTPPSPSRALIRSPALHHVSRTGLSRLGRRPRPPPRHLTVQSTLLTVAPGIRFYDAVQRKLGALRETDQVLIEAPARNCRHIYYGITVRATLPLVWQVLTDYEHLSEFIPNLALSRRCYHPQGGTRLEQEGFQSVLGFRFRASVTLDMTELADDAQHPGRRSVLFDMVKSSDFARFQGEWYLQAIQEEAEVARTYLGYCVEVVPRGLIPVQLVEWRIREDLPSNLAAIKRYAERAEARHTTAHFHPHHPEA</sequence>
<dbReference type="InterPro" id="IPR005031">
    <property type="entry name" value="COQ10_START"/>
</dbReference>
<proteinExistence type="predicted"/>
<comment type="caution">
    <text evidence="2">The sequence shown here is derived from an EMBL/GenBank/DDBJ whole genome shotgun (WGS) entry which is preliminary data.</text>
</comment>
<gene>
    <name evidence="2" type="ORF">CDCA_CDCA19G4748</name>
</gene>
<dbReference type="EMBL" id="JANCYW010000019">
    <property type="protein sequence ID" value="KAK4538723.1"/>
    <property type="molecule type" value="Genomic_DNA"/>
</dbReference>
<dbReference type="Gene3D" id="3.30.530.20">
    <property type="match status" value="1"/>
</dbReference>
<feature type="domain" description="Coenzyme Q-binding protein COQ10 START" evidence="1">
    <location>
        <begin position="108"/>
        <end position="247"/>
    </location>
</feature>
<evidence type="ECO:0000313" key="3">
    <source>
        <dbReference type="Proteomes" id="UP001301350"/>
    </source>
</evidence>
<keyword evidence="3" id="KW-1185">Reference proteome</keyword>
<reference evidence="2 3" key="1">
    <citation type="submission" date="2022-07" db="EMBL/GenBank/DDBJ databases">
        <title>Genome-wide signatures of adaptation to extreme environments.</title>
        <authorList>
            <person name="Cho C.H."/>
            <person name="Yoon H.S."/>
        </authorList>
    </citation>
    <scope>NUCLEOTIDE SEQUENCE [LARGE SCALE GENOMIC DNA]</scope>
    <source>
        <strain evidence="2 3">DBV 063 E5</strain>
    </source>
</reference>
<organism evidence="2 3">
    <name type="scientific">Cyanidium caldarium</name>
    <name type="common">Red alga</name>
    <dbReference type="NCBI Taxonomy" id="2771"/>
    <lineage>
        <taxon>Eukaryota</taxon>
        <taxon>Rhodophyta</taxon>
        <taxon>Bangiophyceae</taxon>
        <taxon>Cyanidiales</taxon>
        <taxon>Cyanidiaceae</taxon>
        <taxon>Cyanidium</taxon>
    </lineage>
</organism>
<accession>A0AAV9J2A2</accession>
<dbReference type="PANTHER" id="PTHR34060">
    <property type="entry name" value="POLYKETIDE CYCLASE / DEHYDRASE AND LIPID TRANSPORT PROTEIN"/>
    <property type="match status" value="1"/>
</dbReference>
<dbReference type="InterPro" id="IPR023393">
    <property type="entry name" value="START-like_dom_sf"/>
</dbReference>
<evidence type="ECO:0000259" key="1">
    <source>
        <dbReference type="Pfam" id="PF03364"/>
    </source>
</evidence>
<name>A0AAV9J2A2_CYACA</name>
<protein>
    <recommendedName>
        <fullName evidence="1">Coenzyme Q-binding protein COQ10 START domain-containing protein</fullName>
    </recommendedName>
</protein>
<dbReference type="PANTHER" id="PTHR34060:SF1">
    <property type="entry name" value="POLYKETIDE CYCLASE _ DEHYDRASE AND LIPID TRANSPORT PROTEIN"/>
    <property type="match status" value="1"/>
</dbReference>